<name>A0A2I0V9P3_9ASPA</name>
<dbReference type="GO" id="GO:0005525">
    <property type="term" value="F:GTP binding"/>
    <property type="evidence" value="ECO:0007669"/>
    <property type="project" value="UniProtKB-KW"/>
</dbReference>
<dbReference type="PROSITE" id="PS50199">
    <property type="entry name" value="ZF_RANBP2_2"/>
    <property type="match status" value="1"/>
</dbReference>
<dbReference type="SUPFAM" id="SSF50447">
    <property type="entry name" value="Translation proteins"/>
    <property type="match status" value="1"/>
</dbReference>
<evidence type="ECO:0000259" key="13">
    <source>
        <dbReference type="PROSITE" id="PS51722"/>
    </source>
</evidence>
<evidence type="ECO:0000256" key="11">
    <source>
        <dbReference type="SAM" id="MobiDB-lite"/>
    </source>
</evidence>
<keyword evidence="9" id="KW-0342">GTP-binding</keyword>
<keyword evidence="6" id="KW-0547">Nucleotide-binding</keyword>
<accession>A0A2I0V9P3</accession>
<dbReference type="EMBL" id="KZ504011">
    <property type="protein sequence ID" value="PKU60124.1"/>
    <property type="molecule type" value="Genomic_DNA"/>
</dbReference>
<comment type="similarity">
    <text evidence="3">Belongs to the TRAFAC class translation factor GTPase superfamily. Classic translation factor GTPase family. EF-Tu/EF-1A subfamily.</text>
</comment>
<reference evidence="14 15" key="1">
    <citation type="journal article" date="2016" name="Sci. Rep.">
        <title>The Dendrobium catenatum Lindl. genome sequence provides insights into polysaccharide synthase, floral development and adaptive evolution.</title>
        <authorList>
            <person name="Zhang G.Q."/>
            <person name="Xu Q."/>
            <person name="Bian C."/>
            <person name="Tsai W.C."/>
            <person name="Yeh C.M."/>
            <person name="Liu K.W."/>
            <person name="Yoshida K."/>
            <person name="Zhang L.S."/>
            <person name="Chang S.B."/>
            <person name="Chen F."/>
            <person name="Shi Y."/>
            <person name="Su Y.Y."/>
            <person name="Zhang Y.Q."/>
            <person name="Chen L.J."/>
            <person name="Yin Y."/>
            <person name="Lin M."/>
            <person name="Huang H."/>
            <person name="Deng H."/>
            <person name="Wang Z.W."/>
            <person name="Zhu S.L."/>
            <person name="Zhao X."/>
            <person name="Deng C."/>
            <person name="Niu S.C."/>
            <person name="Huang J."/>
            <person name="Wang M."/>
            <person name="Liu G.H."/>
            <person name="Yang H.J."/>
            <person name="Xiao X.J."/>
            <person name="Hsiao Y.Y."/>
            <person name="Wu W.L."/>
            <person name="Chen Y.Y."/>
            <person name="Mitsuda N."/>
            <person name="Ohme-Takagi M."/>
            <person name="Luo Y.B."/>
            <person name="Van de Peer Y."/>
            <person name="Liu Z.J."/>
        </authorList>
    </citation>
    <scope>NUCLEOTIDE SEQUENCE [LARGE SCALE GENOMIC DNA]</scope>
    <source>
        <tissue evidence="14">The whole plant</tissue>
    </source>
</reference>
<dbReference type="Gene3D" id="3.40.50.300">
    <property type="entry name" value="P-loop containing nucleotide triphosphate hydrolases"/>
    <property type="match status" value="1"/>
</dbReference>
<gene>
    <name evidence="14" type="primary">TEF-C</name>
    <name evidence="14" type="ORF">MA16_Dca025367</name>
</gene>
<dbReference type="Pfam" id="PF00009">
    <property type="entry name" value="GTP_EFTU"/>
    <property type="match status" value="1"/>
</dbReference>
<keyword evidence="8" id="KW-0862">Zinc</keyword>
<keyword evidence="15" id="KW-1185">Reference proteome</keyword>
<evidence type="ECO:0000256" key="5">
    <source>
        <dbReference type="ARBA" id="ARBA00022723"/>
    </source>
</evidence>
<dbReference type="CDD" id="cd01883">
    <property type="entry name" value="EF1_alpha"/>
    <property type="match status" value="1"/>
</dbReference>
<evidence type="ECO:0000256" key="1">
    <source>
        <dbReference type="ARBA" id="ARBA00003982"/>
    </source>
</evidence>
<evidence type="ECO:0000256" key="9">
    <source>
        <dbReference type="ARBA" id="ARBA00023134"/>
    </source>
</evidence>
<dbReference type="GO" id="GO:0003924">
    <property type="term" value="F:GTPase activity"/>
    <property type="evidence" value="ECO:0007669"/>
    <property type="project" value="InterPro"/>
</dbReference>
<sequence length="693" mass="75857">MMGGVTDKVHNYFDGDQSMRGILSEQKKSASKHGFWRCLVCTYENDGSLSSCYICGVFKDSFDGWINKGENQALGICEHSTSVMAKALFAGMPHQGTVISSLSDAFLRKDDLSSETRSTESLNNVQETLPASISKHSITIVPFRFDTLSPDDIVSLGRKKTKDHLATAIPATISSSSTDEKEVVKILAEHDDPETSSALSSHLNGNRSNNLGINDNESEILVSKIHHLKLDKKIKNIKKVMSPSQYKPEKWILSEQQQETKSQLNIAIVGHVDSGKSTLCGRLLHLLGKISKKEIHKYQKEAKEKGKGSFAFAWAMDETAEERERGITMTVAIAYFESKKYRVVLLDSPGHKDFVSNMISGSTQADAAILLVDASKGSFEAGMGFHDVGQTKEHAQLIRSFGVEQIVVAVNKMDTVGYSQERFNYIKSQLAAFLRSCGFKETLITWIPLSAMDNQNVVTSASNDHLSWYHGLCLLDAIDSLYPPERDVLKPLLMPVCDVVSSHSLGQVAACGKLEAGAIRHGSKVLIMPSGDLATIRSIERDCQACLSARAGDNVAVSLQGTDVSNLVPSAVICHPDFPVTVADILELKILVLDVKMPILLGSHVEFHIHHAKEAAQVTKIVSLLDQKKAKTSKIAPRLLTARQSATIEVSLERPVCVEEFSSCRTLGRAFLRCSGITIAVGIVTRIIFADEQ</sequence>
<evidence type="ECO:0000256" key="8">
    <source>
        <dbReference type="ARBA" id="ARBA00022833"/>
    </source>
</evidence>
<dbReference type="CDD" id="cd04093">
    <property type="entry name" value="HBS1_C_III"/>
    <property type="match status" value="1"/>
</dbReference>
<dbReference type="STRING" id="906689.A0A2I0V9P3"/>
<dbReference type="PRINTS" id="PR00315">
    <property type="entry name" value="ELONGATNFCT"/>
</dbReference>
<dbReference type="InterPro" id="IPR001876">
    <property type="entry name" value="Znf_RanBP2"/>
</dbReference>
<reference evidence="14 15" key="2">
    <citation type="journal article" date="2017" name="Nature">
        <title>The Apostasia genome and the evolution of orchids.</title>
        <authorList>
            <person name="Zhang G.Q."/>
            <person name="Liu K.W."/>
            <person name="Li Z."/>
            <person name="Lohaus R."/>
            <person name="Hsiao Y.Y."/>
            <person name="Niu S.C."/>
            <person name="Wang J.Y."/>
            <person name="Lin Y.C."/>
            <person name="Xu Q."/>
            <person name="Chen L.J."/>
            <person name="Yoshida K."/>
            <person name="Fujiwara S."/>
            <person name="Wang Z.W."/>
            <person name="Zhang Y.Q."/>
            <person name="Mitsuda N."/>
            <person name="Wang M."/>
            <person name="Liu G.H."/>
            <person name="Pecoraro L."/>
            <person name="Huang H.X."/>
            <person name="Xiao X.J."/>
            <person name="Lin M."/>
            <person name="Wu X.Y."/>
            <person name="Wu W.L."/>
            <person name="Chen Y.Y."/>
            <person name="Chang S.B."/>
            <person name="Sakamoto S."/>
            <person name="Ohme-Takagi M."/>
            <person name="Yagi M."/>
            <person name="Zeng S.J."/>
            <person name="Shen C.Y."/>
            <person name="Yeh C.M."/>
            <person name="Luo Y.B."/>
            <person name="Tsai W.C."/>
            <person name="Van de Peer Y."/>
            <person name="Liu Z.J."/>
        </authorList>
    </citation>
    <scope>NUCLEOTIDE SEQUENCE [LARGE SCALE GENOMIC DNA]</scope>
    <source>
        <tissue evidence="14">The whole plant</tissue>
    </source>
</reference>
<keyword evidence="4" id="KW-0963">Cytoplasm</keyword>
<dbReference type="PROSITE" id="PS01358">
    <property type="entry name" value="ZF_RANBP2_1"/>
    <property type="match status" value="1"/>
</dbReference>
<dbReference type="Proteomes" id="UP000233837">
    <property type="component" value="Unassembled WGS sequence"/>
</dbReference>
<dbReference type="PANTHER" id="PTHR23115">
    <property type="entry name" value="TRANSLATION FACTOR"/>
    <property type="match status" value="1"/>
</dbReference>
<dbReference type="FunFam" id="2.40.30.10:FF:000060">
    <property type="entry name" value="elongation factor 1-alpha isoform X4"/>
    <property type="match status" value="1"/>
</dbReference>
<dbReference type="InterPro" id="IPR009001">
    <property type="entry name" value="Transl_elong_EF1A/Init_IF2_C"/>
</dbReference>
<protein>
    <submittedName>
        <fullName evidence="14">Elongation factor 1-alpha C</fullName>
    </submittedName>
</protein>
<dbReference type="InterPro" id="IPR009000">
    <property type="entry name" value="Transl_B-barrel_sf"/>
</dbReference>
<evidence type="ECO:0000256" key="7">
    <source>
        <dbReference type="ARBA" id="ARBA00022771"/>
    </source>
</evidence>
<dbReference type="InterPro" id="IPR050100">
    <property type="entry name" value="TRAFAC_GTPase_members"/>
</dbReference>
<organism evidence="14 15">
    <name type="scientific">Dendrobium catenatum</name>
    <dbReference type="NCBI Taxonomy" id="906689"/>
    <lineage>
        <taxon>Eukaryota</taxon>
        <taxon>Viridiplantae</taxon>
        <taxon>Streptophyta</taxon>
        <taxon>Embryophyta</taxon>
        <taxon>Tracheophyta</taxon>
        <taxon>Spermatophyta</taxon>
        <taxon>Magnoliopsida</taxon>
        <taxon>Liliopsida</taxon>
        <taxon>Asparagales</taxon>
        <taxon>Orchidaceae</taxon>
        <taxon>Epidendroideae</taxon>
        <taxon>Malaxideae</taxon>
        <taxon>Dendrobiinae</taxon>
        <taxon>Dendrobium</taxon>
    </lineage>
</organism>
<feature type="region of interest" description="Disordered" evidence="11">
    <location>
        <begin position="191"/>
        <end position="212"/>
    </location>
</feature>
<dbReference type="GO" id="GO:0003746">
    <property type="term" value="F:translation elongation factor activity"/>
    <property type="evidence" value="ECO:0007669"/>
    <property type="project" value="UniProtKB-KW"/>
</dbReference>
<dbReference type="FunFam" id="2.40.30.10:FF:000020">
    <property type="entry name" value="Translation elongation factor EF-1"/>
    <property type="match status" value="1"/>
</dbReference>
<evidence type="ECO:0000256" key="4">
    <source>
        <dbReference type="ARBA" id="ARBA00022490"/>
    </source>
</evidence>
<evidence type="ECO:0000256" key="10">
    <source>
        <dbReference type="PROSITE-ProRule" id="PRU00322"/>
    </source>
</evidence>
<dbReference type="InterPro" id="IPR027417">
    <property type="entry name" value="P-loop_NTPase"/>
</dbReference>
<evidence type="ECO:0000313" key="14">
    <source>
        <dbReference type="EMBL" id="PKU60124.1"/>
    </source>
</evidence>
<dbReference type="Pfam" id="PF22594">
    <property type="entry name" value="GTP-eEF1A_C"/>
    <property type="match status" value="1"/>
</dbReference>
<dbReference type="FunFam" id="3.40.50.300:FF:001277">
    <property type="entry name" value="Elongation factor 1 alpha-like protein"/>
    <property type="match status" value="1"/>
</dbReference>
<dbReference type="GO" id="GO:0005737">
    <property type="term" value="C:cytoplasm"/>
    <property type="evidence" value="ECO:0007669"/>
    <property type="project" value="UniProtKB-SubCell"/>
</dbReference>
<dbReference type="InterPro" id="IPR000795">
    <property type="entry name" value="T_Tr_GTP-bd_dom"/>
</dbReference>
<evidence type="ECO:0000256" key="2">
    <source>
        <dbReference type="ARBA" id="ARBA00004496"/>
    </source>
</evidence>
<dbReference type="SUPFAM" id="SSF50465">
    <property type="entry name" value="EF-Tu/eEF-1alpha/eIF2-gamma C-terminal domain"/>
    <property type="match status" value="1"/>
</dbReference>
<dbReference type="GO" id="GO:0008270">
    <property type="term" value="F:zinc ion binding"/>
    <property type="evidence" value="ECO:0007669"/>
    <property type="project" value="UniProtKB-KW"/>
</dbReference>
<keyword evidence="14" id="KW-0251">Elongation factor</keyword>
<feature type="domain" description="RanBP2-type" evidence="12">
    <location>
        <begin position="32"/>
        <end position="61"/>
    </location>
</feature>
<dbReference type="PROSITE" id="PS51722">
    <property type="entry name" value="G_TR_2"/>
    <property type="match status" value="1"/>
</dbReference>
<dbReference type="InterPro" id="IPR054696">
    <property type="entry name" value="GTP-eEF1A_C"/>
</dbReference>
<evidence type="ECO:0000256" key="3">
    <source>
        <dbReference type="ARBA" id="ARBA00007249"/>
    </source>
</evidence>
<dbReference type="AlphaFoldDB" id="A0A2I0V9P3"/>
<comment type="subcellular location">
    <subcellularLocation>
        <location evidence="2">Cytoplasm</location>
    </subcellularLocation>
</comment>
<keyword evidence="14" id="KW-0648">Protein biosynthesis</keyword>
<dbReference type="Gene3D" id="2.40.30.10">
    <property type="entry name" value="Translation factors"/>
    <property type="match status" value="2"/>
</dbReference>
<keyword evidence="7 10" id="KW-0863">Zinc-finger</keyword>
<feature type="domain" description="Tr-type G" evidence="13">
    <location>
        <begin position="261"/>
        <end position="492"/>
    </location>
</feature>
<feature type="compositionally biased region" description="Polar residues" evidence="11">
    <location>
        <begin position="195"/>
        <end position="212"/>
    </location>
</feature>
<proteinExistence type="inferred from homology"/>
<keyword evidence="5" id="KW-0479">Metal-binding</keyword>
<evidence type="ECO:0000313" key="15">
    <source>
        <dbReference type="Proteomes" id="UP000233837"/>
    </source>
</evidence>
<dbReference type="SUPFAM" id="SSF52540">
    <property type="entry name" value="P-loop containing nucleoside triphosphate hydrolases"/>
    <property type="match status" value="1"/>
</dbReference>
<comment type="function">
    <text evidence="1">This protein promotes the GTP-dependent binding of aminoacyl-tRNA to the A-site of ribosomes during protein biosynthesis.</text>
</comment>
<evidence type="ECO:0000256" key="6">
    <source>
        <dbReference type="ARBA" id="ARBA00022741"/>
    </source>
</evidence>
<evidence type="ECO:0000259" key="12">
    <source>
        <dbReference type="PROSITE" id="PS50199"/>
    </source>
</evidence>